<keyword evidence="2" id="KW-1003">Cell membrane</keyword>
<feature type="region of interest" description="Disordered" evidence="6">
    <location>
        <begin position="137"/>
        <end position="168"/>
    </location>
</feature>
<dbReference type="InterPro" id="IPR018076">
    <property type="entry name" value="T2SS_GspF_dom"/>
</dbReference>
<dbReference type="AlphaFoldDB" id="A0ABD5S7N0"/>
<evidence type="ECO:0000256" key="5">
    <source>
        <dbReference type="ARBA" id="ARBA00023136"/>
    </source>
</evidence>
<keyword evidence="5 7" id="KW-0472">Membrane</keyword>
<keyword evidence="4 7" id="KW-1133">Transmembrane helix</keyword>
<sequence>GVVVRDMDTFGTDMLSAVQRTARTTPSDGLSEFSDNLASVLGSGRSVSDFLREQYERFQSRAEAQQTQYIELLATFAEVYVTVLVAGPLFLVTILAVIGLVLADTLTLVRLVVYVGLPLATVAFAVYVDGMTTSLQGPTDGGSADAATDSFGETDPHGAGDLSGDATA</sequence>
<evidence type="ECO:0000256" key="2">
    <source>
        <dbReference type="ARBA" id="ARBA00022475"/>
    </source>
</evidence>
<evidence type="ECO:0000313" key="9">
    <source>
        <dbReference type="EMBL" id="MFC6727012.1"/>
    </source>
</evidence>
<feature type="domain" description="Type II secretion system protein GspF" evidence="8">
    <location>
        <begin position="16"/>
        <end position="94"/>
    </location>
</feature>
<evidence type="ECO:0000256" key="7">
    <source>
        <dbReference type="SAM" id="Phobius"/>
    </source>
</evidence>
<feature type="transmembrane region" description="Helical" evidence="7">
    <location>
        <begin position="79"/>
        <end position="102"/>
    </location>
</feature>
<protein>
    <submittedName>
        <fullName evidence="9">Type II secretion system F family protein</fullName>
    </submittedName>
</protein>
<evidence type="ECO:0000256" key="6">
    <source>
        <dbReference type="SAM" id="MobiDB-lite"/>
    </source>
</evidence>
<evidence type="ECO:0000313" key="10">
    <source>
        <dbReference type="Proteomes" id="UP001596328"/>
    </source>
</evidence>
<reference evidence="9 10" key="1">
    <citation type="journal article" date="2019" name="Int. J. Syst. Evol. Microbiol.">
        <title>The Global Catalogue of Microorganisms (GCM) 10K type strain sequencing project: providing services to taxonomists for standard genome sequencing and annotation.</title>
        <authorList>
            <consortium name="The Broad Institute Genomics Platform"/>
            <consortium name="The Broad Institute Genome Sequencing Center for Infectious Disease"/>
            <person name="Wu L."/>
            <person name="Ma J."/>
        </authorList>
    </citation>
    <scope>NUCLEOTIDE SEQUENCE [LARGE SCALE GENOMIC DNA]</scope>
    <source>
        <strain evidence="9 10">NBRC 111368</strain>
    </source>
</reference>
<evidence type="ECO:0000259" key="8">
    <source>
        <dbReference type="Pfam" id="PF00482"/>
    </source>
</evidence>
<dbReference type="GO" id="GO:0005886">
    <property type="term" value="C:plasma membrane"/>
    <property type="evidence" value="ECO:0007669"/>
    <property type="project" value="UniProtKB-SubCell"/>
</dbReference>
<accession>A0ABD5S7N0</accession>
<organism evidence="9 10">
    <name type="scientific">Halobium palmae</name>
    <dbReference type="NCBI Taxonomy" id="1776492"/>
    <lineage>
        <taxon>Archaea</taxon>
        <taxon>Methanobacteriati</taxon>
        <taxon>Methanobacteriota</taxon>
        <taxon>Stenosarchaea group</taxon>
        <taxon>Halobacteria</taxon>
        <taxon>Halobacteriales</taxon>
        <taxon>Haloferacaceae</taxon>
        <taxon>Halobium</taxon>
    </lineage>
</organism>
<dbReference type="Proteomes" id="UP001596328">
    <property type="component" value="Unassembled WGS sequence"/>
</dbReference>
<dbReference type="EMBL" id="JBHSWU010001594">
    <property type="protein sequence ID" value="MFC6727012.1"/>
    <property type="molecule type" value="Genomic_DNA"/>
</dbReference>
<comment type="caution">
    <text evidence="9">The sequence shown here is derived from an EMBL/GenBank/DDBJ whole genome shotgun (WGS) entry which is preliminary data.</text>
</comment>
<proteinExistence type="predicted"/>
<keyword evidence="10" id="KW-1185">Reference proteome</keyword>
<dbReference type="InterPro" id="IPR056569">
    <property type="entry name" value="ArlJ-like"/>
</dbReference>
<evidence type="ECO:0000256" key="1">
    <source>
        <dbReference type="ARBA" id="ARBA00004651"/>
    </source>
</evidence>
<dbReference type="PANTHER" id="PTHR35402:SF1">
    <property type="entry name" value="TYPE II SECRETION SYSTEM PROTEIN GSPF DOMAIN-CONTAINING PROTEIN"/>
    <property type="match status" value="1"/>
</dbReference>
<feature type="non-terminal residue" evidence="9">
    <location>
        <position position="1"/>
    </location>
</feature>
<keyword evidence="3 7" id="KW-0812">Transmembrane</keyword>
<comment type="subcellular location">
    <subcellularLocation>
        <location evidence="1">Cell membrane</location>
        <topology evidence="1">Multi-pass membrane protein</topology>
    </subcellularLocation>
</comment>
<dbReference type="PANTHER" id="PTHR35402">
    <property type="entry name" value="INTEGRAL MEMBRANE PROTEIN-RELATED"/>
    <property type="match status" value="1"/>
</dbReference>
<feature type="transmembrane region" description="Helical" evidence="7">
    <location>
        <begin position="108"/>
        <end position="128"/>
    </location>
</feature>
<dbReference type="Pfam" id="PF00482">
    <property type="entry name" value="T2SSF"/>
    <property type="match status" value="1"/>
</dbReference>
<name>A0ABD5S7N0_9EURY</name>
<evidence type="ECO:0000256" key="4">
    <source>
        <dbReference type="ARBA" id="ARBA00022989"/>
    </source>
</evidence>
<feature type="non-terminal residue" evidence="9">
    <location>
        <position position="168"/>
    </location>
</feature>
<gene>
    <name evidence="9" type="ORF">ACFQE1_22050</name>
</gene>
<evidence type="ECO:0000256" key="3">
    <source>
        <dbReference type="ARBA" id="ARBA00022692"/>
    </source>
</evidence>